<dbReference type="EMBL" id="CP159218">
    <property type="protein sequence ID" value="XCG63761.1"/>
    <property type="molecule type" value="Genomic_DNA"/>
</dbReference>
<evidence type="ECO:0000256" key="1">
    <source>
        <dbReference type="SAM" id="MobiDB-lite"/>
    </source>
</evidence>
<proteinExistence type="predicted"/>
<name>A0AAU8DNQ0_9ACTN</name>
<evidence type="ECO:0008006" key="3">
    <source>
        <dbReference type="Google" id="ProtNLM"/>
    </source>
</evidence>
<reference evidence="2" key="1">
    <citation type="submission" date="2024-05" db="EMBL/GenBank/DDBJ databases">
        <authorList>
            <person name="Cai S.Y."/>
            <person name="Jin L.M."/>
            <person name="Li H.R."/>
        </authorList>
    </citation>
    <scope>NUCLEOTIDE SEQUENCE</scope>
    <source>
        <strain evidence="2">A5-74</strain>
    </source>
</reference>
<dbReference type="PIRSF" id="PIRSF021525">
    <property type="entry name" value="UCP021525"/>
    <property type="match status" value="1"/>
</dbReference>
<dbReference type="AlphaFoldDB" id="A0AAU8DNQ0"/>
<accession>A0AAU8DNQ0</accession>
<feature type="region of interest" description="Disordered" evidence="1">
    <location>
        <begin position="253"/>
        <end position="274"/>
    </location>
</feature>
<dbReference type="RefSeq" id="WP_353649376.1">
    <property type="nucleotide sequence ID" value="NZ_CP159218.1"/>
</dbReference>
<protein>
    <recommendedName>
        <fullName evidence="3">Nucleotidyltransferase</fullName>
    </recommendedName>
</protein>
<evidence type="ECO:0000313" key="2">
    <source>
        <dbReference type="EMBL" id="XCG63761.1"/>
    </source>
</evidence>
<gene>
    <name evidence="2" type="ORF">ABLG96_21695</name>
</gene>
<sequence length="274" mass="30316">MTTRLLELAPTLRAQDVMLIGAGCRDLLQTALGHEEPLRATQDIDVALALADWQIFHELRNRLKPTDGTTDGMRFHVAGAPVDLVPFGTVESPAGVVTPHQGREGMSVWAFREVFEHSMELPLTDEIVVRLPSVPGYAALKLCAWLDRVPRFEYKDASDIAAVLRWYSESDSVLERLYDFERDASILVANGTDPGVASAQLLGSDVVTVIGPERQLELEQRWPDRQQDALVREMKLPQALSWTSSPERRREILNGLERGLFSGPPDPAAAPGNS</sequence>
<dbReference type="InterPro" id="IPR014513">
    <property type="entry name" value="UCP021525"/>
</dbReference>
<organism evidence="2">
    <name type="scientific">Nakamurella sp. A5-74</name>
    <dbReference type="NCBI Taxonomy" id="3158264"/>
    <lineage>
        <taxon>Bacteria</taxon>
        <taxon>Bacillati</taxon>
        <taxon>Actinomycetota</taxon>
        <taxon>Actinomycetes</taxon>
        <taxon>Nakamurellales</taxon>
        <taxon>Nakamurellaceae</taxon>
        <taxon>Nakamurella</taxon>
    </lineage>
</organism>